<gene>
    <name evidence="1" type="ORF">GA0070616_1067</name>
</gene>
<organism evidence="1 2">
    <name type="scientific">Micromonospora nigra</name>
    <dbReference type="NCBI Taxonomy" id="145857"/>
    <lineage>
        <taxon>Bacteria</taxon>
        <taxon>Bacillati</taxon>
        <taxon>Actinomycetota</taxon>
        <taxon>Actinomycetes</taxon>
        <taxon>Micromonosporales</taxon>
        <taxon>Micromonosporaceae</taxon>
        <taxon>Micromonospora</taxon>
    </lineage>
</organism>
<protein>
    <submittedName>
        <fullName evidence="1">Uncharacterized protein</fullName>
    </submittedName>
</protein>
<dbReference type="RefSeq" id="WP_091077098.1">
    <property type="nucleotide sequence ID" value="NZ_FMHT01000003.1"/>
</dbReference>
<dbReference type="OrthoDB" id="3404976at2"/>
<accession>A0A1C6RHN9</accession>
<reference evidence="1 2" key="1">
    <citation type="submission" date="2016-06" db="EMBL/GenBank/DDBJ databases">
        <authorList>
            <person name="Kjaerup R.B."/>
            <person name="Dalgaard T.S."/>
            <person name="Juul-Madsen H.R."/>
        </authorList>
    </citation>
    <scope>NUCLEOTIDE SEQUENCE [LARGE SCALE GENOMIC DNA]</scope>
    <source>
        <strain evidence="1 2">DSM 43818</strain>
    </source>
</reference>
<proteinExistence type="predicted"/>
<keyword evidence="2" id="KW-1185">Reference proteome</keyword>
<dbReference type="EMBL" id="FMHT01000003">
    <property type="protein sequence ID" value="SCL16624.1"/>
    <property type="molecule type" value="Genomic_DNA"/>
</dbReference>
<evidence type="ECO:0000313" key="1">
    <source>
        <dbReference type="EMBL" id="SCL16624.1"/>
    </source>
</evidence>
<sequence>MWELRRVAAGVAGVEVLSVRRDGSPPTAGTRLVFRVRVDKTASSLFGWQRARSSGCFAQLVRTGSEPSGLERLPCPA</sequence>
<evidence type="ECO:0000313" key="2">
    <source>
        <dbReference type="Proteomes" id="UP000199699"/>
    </source>
</evidence>
<dbReference type="AlphaFoldDB" id="A0A1C6RHN9"/>
<dbReference type="Proteomes" id="UP000199699">
    <property type="component" value="Unassembled WGS sequence"/>
</dbReference>
<name>A0A1C6RHN9_9ACTN</name>
<dbReference type="STRING" id="145857.GA0070616_1067"/>